<keyword evidence="1" id="KW-0119">Carbohydrate metabolism</keyword>
<accession>A0ABT8MPM0</accession>
<comment type="subunit">
    <text evidence="1">Homooctamer.</text>
</comment>
<reference evidence="3 4" key="1">
    <citation type="submission" date="2023-06" db="EMBL/GenBank/DDBJ databases">
        <title>Novel species in genus Planococcus.</title>
        <authorList>
            <person name="Ning S."/>
        </authorList>
    </citation>
    <scope>NUCLEOTIDE SEQUENCE [LARGE SCALE GENOMIC DNA]</scope>
    <source>
        <strain evidence="3 4">N064</strain>
    </source>
</reference>
<dbReference type="PANTHER" id="PTHR10937">
    <property type="entry name" value="GLUCOSAMINE--FRUCTOSE-6-PHOSPHATE AMINOTRANSFERASE, ISOMERIZING"/>
    <property type="match status" value="1"/>
</dbReference>
<keyword evidence="1 3" id="KW-0378">Hydrolase</keyword>
<dbReference type="InterPro" id="IPR001347">
    <property type="entry name" value="SIS_dom"/>
</dbReference>
<dbReference type="Proteomes" id="UP001172054">
    <property type="component" value="Unassembled WGS sequence"/>
</dbReference>
<dbReference type="SUPFAM" id="SSF53697">
    <property type="entry name" value="SIS domain"/>
    <property type="match status" value="1"/>
</dbReference>
<name>A0ABT8MPM0_9BACL</name>
<comment type="function">
    <text evidence="1">Catalyzes the conversion of a range of fructosamine 6-phosphates to glucose 6-phosphate and a free amino acid.</text>
</comment>
<keyword evidence="4" id="KW-1185">Reference proteome</keyword>
<sequence length="339" mass="39050">MKLLKYDEELFLKLVEKEGLAYRGKIEEIVDEICDKGYSNIFLIGAGGTIAMMYPYEYILKANSTIEVQAQIAAEFMVMNNRRFSEDSVCIFTSVSGTTEETVAAAKFCREKGATTIALVAEPNTPLTYAVDHCITTGSETHSFDTFFMLLHMVVFRFMHNKGEFPQYKKFIEEVALLPKAILNAVKAFDVKAEEFAIKHKDTDYHMMVGSGNLWGNTYSYAMCILEEMQWIHAKSIHAAEFFHGTLELVLEDTSVILLKGEDETRPLMDRVERFAEKITKQLTVIDTKDFEMEGISDEFRSHFSVNINWALLSRISVYLERERNHPLTLRRYYRQMAY</sequence>
<dbReference type="Pfam" id="PF01380">
    <property type="entry name" value="SIS"/>
    <property type="match status" value="1"/>
</dbReference>
<feature type="domain" description="SIS" evidence="2">
    <location>
        <begin position="29"/>
        <end position="164"/>
    </location>
</feature>
<dbReference type="PROSITE" id="PS51464">
    <property type="entry name" value="SIS"/>
    <property type="match status" value="1"/>
</dbReference>
<dbReference type="GO" id="GO:0016787">
    <property type="term" value="F:hydrolase activity"/>
    <property type="evidence" value="ECO:0007669"/>
    <property type="project" value="UniProtKB-KW"/>
</dbReference>
<proteinExistence type="predicted"/>
<dbReference type="Gene3D" id="3.40.50.10490">
    <property type="entry name" value="Glucose-6-phosphate isomerase like protein, domain 1"/>
    <property type="match status" value="2"/>
</dbReference>
<gene>
    <name evidence="3" type="ORF">QWY15_05300</name>
</gene>
<protein>
    <recommendedName>
        <fullName evidence="1">Fructosamine deglycase</fullName>
        <ecNumber evidence="1">3.5.-.-</ecNumber>
    </recommendedName>
</protein>
<dbReference type="PANTHER" id="PTHR10937:SF14">
    <property type="entry name" value="FRUCTOSELYSINE 6-PHOSPHATE DEGLYCASE"/>
    <property type="match status" value="1"/>
</dbReference>
<dbReference type="PIRSF" id="PIRSF009290">
    <property type="entry name" value="FrlB"/>
    <property type="match status" value="1"/>
</dbReference>
<organism evidence="3 4">
    <name type="scientific">Planococcus liqunii</name>
    <dbReference type="NCBI Taxonomy" id="3058394"/>
    <lineage>
        <taxon>Bacteria</taxon>
        <taxon>Bacillati</taxon>
        <taxon>Bacillota</taxon>
        <taxon>Bacilli</taxon>
        <taxon>Bacillales</taxon>
        <taxon>Caryophanaceae</taxon>
        <taxon>Planococcus</taxon>
    </lineage>
</organism>
<dbReference type="InterPro" id="IPR024713">
    <property type="entry name" value="Fructosamine_deglycase_FrlB"/>
</dbReference>
<dbReference type="InterPro" id="IPR035488">
    <property type="entry name" value="FrlB_SIS"/>
</dbReference>
<evidence type="ECO:0000313" key="4">
    <source>
        <dbReference type="Proteomes" id="UP001172054"/>
    </source>
</evidence>
<dbReference type="EMBL" id="JAUJWW010000002">
    <property type="protein sequence ID" value="MDN7226709.1"/>
    <property type="molecule type" value="Genomic_DNA"/>
</dbReference>
<evidence type="ECO:0000313" key="3">
    <source>
        <dbReference type="EMBL" id="MDN7226709.1"/>
    </source>
</evidence>
<dbReference type="CDD" id="cd05710">
    <property type="entry name" value="SIS_1"/>
    <property type="match status" value="1"/>
</dbReference>
<evidence type="ECO:0000256" key="1">
    <source>
        <dbReference type="PIRNR" id="PIRNR009290"/>
    </source>
</evidence>
<comment type="caution">
    <text evidence="3">The sequence shown here is derived from an EMBL/GenBank/DDBJ whole genome shotgun (WGS) entry which is preliminary data.</text>
</comment>
<dbReference type="EC" id="3.5.-.-" evidence="1"/>
<evidence type="ECO:0000259" key="2">
    <source>
        <dbReference type="PROSITE" id="PS51464"/>
    </source>
</evidence>
<dbReference type="InterPro" id="IPR046348">
    <property type="entry name" value="SIS_dom_sf"/>
</dbReference>